<dbReference type="OrthoDB" id="5297629at2"/>
<dbReference type="RefSeq" id="WP_066854397.1">
    <property type="nucleotide sequence ID" value="NZ_JXMS01000011.1"/>
</dbReference>
<proteinExistence type="predicted"/>
<reference evidence="2 3" key="1">
    <citation type="submission" date="2015-01" db="EMBL/GenBank/DDBJ databases">
        <title>Desulfovibrio sp. JC271 draft genome sequence.</title>
        <authorList>
            <person name="Shivani Y."/>
            <person name="Subhash Y."/>
            <person name="Sasikala C."/>
            <person name="Ramana C.V."/>
        </authorList>
    </citation>
    <scope>NUCLEOTIDE SEQUENCE [LARGE SCALE GENOMIC DNA]</scope>
    <source>
        <strain evidence="2 3">JC271</strain>
    </source>
</reference>
<protein>
    <recommendedName>
        <fullName evidence="1">SiaC family regulatory phosphoprotein domain-containing protein</fullName>
    </recommendedName>
</protein>
<comment type="caution">
    <text evidence="2">The sequence shown here is derived from an EMBL/GenBank/DDBJ whole genome shotgun (WGS) entry which is preliminary data.</text>
</comment>
<sequence length="127" mass="14374">MDKFVVEATKSTPKICLNPVTHMHEISGESYPENCSTFYGPVFNWFKEYLVSAKGSAIKFSIDILYFNSSSSKAFMELFEMLDTAASSGTKIAVDWRYHEDNEVALECGEDFMEEVESVSFNLVSYS</sequence>
<evidence type="ECO:0000259" key="1">
    <source>
        <dbReference type="Pfam" id="PF09345"/>
    </source>
</evidence>
<dbReference type="PATRIC" id="fig|1560234.3.peg.441"/>
<dbReference type="AlphaFoldDB" id="A0A1B7XDJ7"/>
<gene>
    <name evidence="2" type="ORF">SP90_08115</name>
</gene>
<feature type="domain" description="SiaC family regulatory phosphoprotein" evidence="1">
    <location>
        <begin position="6"/>
        <end position="126"/>
    </location>
</feature>
<evidence type="ECO:0000313" key="3">
    <source>
        <dbReference type="Proteomes" id="UP000091979"/>
    </source>
</evidence>
<evidence type="ECO:0000313" key="2">
    <source>
        <dbReference type="EMBL" id="OBQ52132.1"/>
    </source>
</evidence>
<organism evidence="2 3">
    <name type="scientific">Halodesulfovibrio spirochaetisodalis</name>
    <dbReference type="NCBI Taxonomy" id="1560234"/>
    <lineage>
        <taxon>Bacteria</taxon>
        <taxon>Pseudomonadati</taxon>
        <taxon>Thermodesulfobacteriota</taxon>
        <taxon>Desulfovibrionia</taxon>
        <taxon>Desulfovibrionales</taxon>
        <taxon>Desulfovibrionaceae</taxon>
        <taxon>Halodesulfovibrio</taxon>
    </lineage>
</organism>
<dbReference type="EMBL" id="JXMS01000011">
    <property type="protein sequence ID" value="OBQ52132.1"/>
    <property type="molecule type" value="Genomic_DNA"/>
</dbReference>
<dbReference type="STRING" id="1560234.SP90_08115"/>
<dbReference type="Proteomes" id="UP000091979">
    <property type="component" value="Unassembled WGS sequence"/>
</dbReference>
<accession>A0A1B7XDJ7</accession>
<keyword evidence="3" id="KW-1185">Reference proteome</keyword>
<name>A0A1B7XDJ7_9BACT</name>
<dbReference type="Pfam" id="PF09345">
    <property type="entry name" value="SiaC"/>
    <property type="match status" value="1"/>
</dbReference>
<dbReference type="InterPro" id="IPR018530">
    <property type="entry name" value="SiaC"/>
</dbReference>